<protein>
    <submittedName>
        <fullName evidence="1">Uncharacterized protein</fullName>
    </submittedName>
</protein>
<dbReference type="Proteomes" id="UP001295794">
    <property type="component" value="Unassembled WGS sequence"/>
</dbReference>
<keyword evidence="2" id="KW-1185">Reference proteome</keyword>
<proteinExistence type="predicted"/>
<accession>A0AAD2GV54</accession>
<evidence type="ECO:0000313" key="1">
    <source>
        <dbReference type="EMBL" id="CAK5263902.1"/>
    </source>
</evidence>
<dbReference type="EMBL" id="CAVNYO010000045">
    <property type="protein sequence ID" value="CAK5263902.1"/>
    <property type="molecule type" value="Genomic_DNA"/>
</dbReference>
<evidence type="ECO:0000313" key="2">
    <source>
        <dbReference type="Proteomes" id="UP001295794"/>
    </source>
</evidence>
<reference evidence="1" key="1">
    <citation type="submission" date="2023-11" db="EMBL/GenBank/DDBJ databases">
        <authorList>
            <person name="De Vega J J."/>
            <person name="De Vega J J."/>
        </authorList>
    </citation>
    <scope>NUCLEOTIDE SEQUENCE</scope>
</reference>
<dbReference type="AlphaFoldDB" id="A0AAD2GV54"/>
<organism evidence="1 2">
    <name type="scientific">Mycena citricolor</name>
    <dbReference type="NCBI Taxonomy" id="2018698"/>
    <lineage>
        <taxon>Eukaryota</taxon>
        <taxon>Fungi</taxon>
        <taxon>Dikarya</taxon>
        <taxon>Basidiomycota</taxon>
        <taxon>Agaricomycotina</taxon>
        <taxon>Agaricomycetes</taxon>
        <taxon>Agaricomycetidae</taxon>
        <taxon>Agaricales</taxon>
        <taxon>Marasmiineae</taxon>
        <taxon>Mycenaceae</taxon>
        <taxon>Mycena</taxon>
    </lineage>
</organism>
<feature type="non-terminal residue" evidence="1">
    <location>
        <position position="66"/>
    </location>
</feature>
<comment type="caution">
    <text evidence="1">The sequence shown here is derived from an EMBL/GenBank/DDBJ whole genome shotgun (WGS) entry which is preliminary data.</text>
</comment>
<sequence>VSRPPLPCCRLYQRDSRQLGGAKQSTCCLFCQGHVSETWCSPNTQICRKPLNHSTTQIYSANGHLS</sequence>
<name>A0AAD2GV54_9AGAR</name>
<gene>
    <name evidence="1" type="ORF">MYCIT1_LOCUS3641</name>
</gene>